<name>A0A2K8SCZ3_9MOLU</name>
<dbReference type="AlphaFoldDB" id="A0A2K8SCZ3"/>
<keyword evidence="3" id="KW-1185">Reference proteome</keyword>
<dbReference type="Pfam" id="PF01418">
    <property type="entry name" value="HTH_6"/>
    <property type="match status" value="1"/>
</dbReference>
<dbReference type="GO" id="GO:0003677">
    <property type="term" value="F:DNA binding"/>
    <property type="evidence" value="ECO:0007669"/>
    <property type="project" value="InterPro"/>
</dbReference>
<feature type="domain" description="HTH rpiR-type" evidence="1">
    <location>
        <begin position="2"/>
        <end position="79"/>
    </location>
</feature>
<dbReference type="SUPFAM" id="SSF46689">
    <property type="entry name" value="Homeodomain-like"/>
    <property type="match status" value="1"/>
</dbReference>
<dbReference type="InterPro" id="IPR036388">
    <property type="entry name" value="WH-like_DNA-bd_sf"/>
</dbReference>
<proteinExistence type="predicted"/>
<accession>A0A2K8SCZ3</accession>
<sequence>MESVLEKLERMTKNIENTSYKIISKEIVSKFFKGIFYNQEDLANSCYVSVSQITKFAKKIGYSGYRELLFNLKNEYSHYGWDKKNLEISTIEKFDQLSKWIMKNEKFVKTIAKEIKNKEIINVYVSYQVRHAATFPPNWESFFFFFIIFYSF</sequence>
<dbReference type="InterPro" id="IPR000281">
    <property type="entry name" value="HTH_RpiR"/>
</dbReference>
<dbReference type="InterPro" id="IPR047640">
    <property type="entry name" value="RpiR-like"/>
</dbReference>
<dbReference type="InterPro" id="IPR009057">
    <property type="entry name" value="Homeodomain-like_sf"/>
</dbReference>
<organism evidence="2 3">
    <name type="scientific">Spiroplasma floricola 23-6</name>
    <dbReference type="NCBI Taxonomy" id="1336749"/>
    <lineage>
        <taxon>Bacteria</taxon>
        <taxon>Bacillati</taxon>
        <taxon>Mycoplasmatota</taxon>
        <taxon>Mollicutes</taxon>
        <taxon>Entomoplasmatales</taxon>
        <taxon>Spiroplasmataceae</taxon>
        <taxon>Spiroplasma</taxon>
    </lineage>
</organism>
<gene>
    <name evidence="2" type="ORF">SFLOR_v1c02510</name>
</gene>
<evidence type="ECO:0000313" key="3">
    <source>
        <dbReference type="Proteomes" id="UP000231823"/>
    </source>
</evidence>
<dbReference type="PANTHER" id="PTHR30514:SF1">
    <property type="entry name" value="HTH-TYPE TRANSCRIPTIONAL REGULATOR HEXR-RELATED"/>
    <property type="match status" value="1"/>
</dbReference>
<dbReference type="PANTHER" id="PTHR30514">
    <property type="entry name" value="GLUCOKINASE"/>
    <property type="match status" value="1"/>
</dbReference>
<dbReference type="EMBL" id="CP025057">
    <property type="protein sequence ID" value="AUB31312.1"/>
    <property type="molecule type" value="Genomic_DNA"/>
</dbReference>
<protein>
    <recommendedName>
        <fullName evidence="1">HTH rpiR-type domain-containing protein</fullName>
    </recommendedName>
</protein>
<dbReference type="PROSITE" id="PS51071">
    <property type="entry name" value="HTH_RPIR"/>
    <property type="match status" value="1"/>
</dbReference>
<dbReference type="GO" id="GO:0003700">
    <property type="term" value="F:DNA-binding transcription factor activity"/>
    <property type="evidence" value="ECO:0007669"/>
    <property type="project" value="InterPro"/>
</dbReference>
<reference evidence="2 3" key="1">
    <citation type="submission" date="2017-12" db="EMBL/GenBank/DDBJ databases">
        <title>Complete genome sequence of Spiroplasma floricola 23-6 (ATCC 29989).</title>
        <authorList>
            <person name="Tsai Y.-M."/>
            <person name="Wu P.-S."/>
            <person name="Lo W.-S."/>
            <person name="Kuo C.-H."/>
        </authorList>
    </citation>
    <scope>NUCLEOTIDE SEQUENCE [LARGE SCALE GENOMIC DNA]</scope>
    <source>
        <strain evidence="2 3">23-6</strain>
    </source>
</reference>
<dbReference type="Gene3D" id="1.10.10.10">
    <property type="entry name" value="Winged helix-like DNA-binding domain superfamily/Winged helix DNA-binding domain"/>
    <property type="match status" value="1"/>
</dbReference>
<evidence type="ECO:0000313" key="2">
    <source>
        <dbReference type="EMBL" id="AUB31312.1"/>
    </source>
</evidence>
<dbReference type="KEGG" id="sfz:SFLOR_v1c02510"/>
<dbReference type="GO" id="GO:0097367">
    <property type="term" value="F:carbohydrate derivative binding"/>
    <property type="evidence" value="ECO:0007669"/>
    <property type="project" value="InterPro"/>
</dbReference>
<dbReference type="RefSeq" id="WP_100916299.1">
    <property type="nucleotide sequence ID" value="NZ_CP025057.1"/>
</dbReference>
<dbReference type="Proteomes" id="UP000231823">
    <property type="component" value="Chromosome"/>
</dbReference>
<evidence type="ECO:0000259" key="1">
    <source>
        <dbReference type="PROSITE" id="PS51071"/>
    </source>
</evidence>
<dbReference type="OrthoDB" id="388934at2"/>